<dbReference type="Pfam" id="PF00583">
    <property type="entry name" value="Acetyltransf_1"/>
    <property type="match status" value="1"/>
</dbReference>
<dbReference type="EMBL" id="CACRTO010000019">
    <property type="protein sequence ID" value="VYU27880.1"/>
    <property type="molecule type" value="Genomic_DNA"/>
</dbReference>
<sequence>MVKKILKLKDKSGNIVDAKLKILDISNLDDIMNLQDIILEGLENKELYAPTEREEFINYLKNGARIIGYTDDKDELIAMAVYIKKGYEEGNYGYDLGISGENLLKIGQVESTVVRSDYRGNGLQKILCENIEEIAKDDEVKILASTASPYNKYSVNTFTKLGYEIKKEKLKYGGLRRYVMAKTINS</sequence>
<evidence type="ECO:0000259" key="1">
    <source>
        <dbReference type="PROSITE" id="PS51186"/>
    </source>
</evidence>
<dbReference type="PROSITE" id="PS51186">
    <property type="entry name" value="GNAT"/>
    <property type="match status" value="1"/>
</dbReference>
<organism evidence="2">
    <name type="scientific">Clostridium tertium</name>
    <dbReference type="NCBI Taxonomy" id="1559"/>
    <lineage>
        <taxon>Bacteria</taxon>
        <taxon>Bacillati</taxon>
        <taxon>Bacillota</taxon>
        <taxon>Clostridia</taxon>
        <taxon>Eubacteriales</taxon>
        <taxon>Clostridiaceae</taxon>
        <taxon>Clostridium</taxon>
    </lineage>
</organism>
<dbReference type="InterPro" id="IPR000182">
    <property type="entry name" value="GNAT_dom"/>
</dbReference>
<name>A0A6N3DG59_9CLOT</name>
<dbReference type="Gene3D" id="3.40.630.30">
    <property type="match status" value="1"/>
</dbReference>
<dbReference type="SUPFAM" id="SSF55729">
    <property type="entry name" value="Acyl-CoA N-acyltransferases (Nat)"/>
    <property type="match status" value="1"/>
</dbReference>
<dbReference type="AlphaFoldDB" id="A0A6N3DG59"/>
<protein>
    <submittedName>
        <fullName evidence="2">Acetyltransferase (GNAT) family protein</fullName>
    </submittedName>
</protein>
<reference evidence="2" key="1">
    <citation type="submission" date="2019-11" db="EMBL/GenBank/DDBJ databases">
        <authorList>
            <person name="Feng L."/>
        </authorList>
    </citation>
    <scope>NUCLEOTIDE SEQUENCE</scope>
    <source>
        <strain evidence="2">CTertiumLFYP3</strain>
    </source>
</reference>
<dbReference type="InterPro" id="IPR016181">
    <property type="entry name" value="Acyl_CoA_acyltransferase"/>
</dbReference>
<feature type="domain" description="N-acetyltransferase" evidence="1">
    <location>
        <begin position="20"/>
        <end position="185"/>
    </location>
</feature>
<evidence type="ECO:0000313" key="2">
    <source>
        <dbReference type="EMBL" id="VYU27880.1"/>
    </source>
</evidence>
<proteinExistence type="predicted"/>
<gene>
    <name evidence="2" type="ORF">CTLFYP3_01941</name>
</gene>
<keyword evidence="2" id="KW-0808">Transferase</keyword>
<dbReference type="GO" id="GO:0016747">
    <property type="term" value="F:acyltransferase activity, transferring groups other than amino-acyl groups"/>
    <property type="evidence" value="ECO:0007669"/>
    <property type="project" value="InterPro"/>
</dbReference>
<accession>A0A6N3DG59</accession>